<dbReference type="SMART" id="SM00267">
    <property type="entry name" value="GGDEF"/>
    <property type="match status" value="1"/>
</dbReference>
<evidence type="ECO:0000256" key="2">
    <source>
        <dbReference type="ARBA" id="ARBA00034247"/>
    </source>
</evidence>
<dbReference type="Pfam" id="PF00990">
    <property type="entry name" value="GGDEF"/>
    <property type="match status" value="1"/>
</dbReference>
<dbReference type="PANTHER" id="PTHR45138">
    <property type="entry name" value="REGULATORY COMPONENTS OF SENSORY TRANSDUCTION SYSTEM"/>
    <property type="match status" value="1"/>
</dbReference>
<feature type="domain" description="GGDEF" evidence="5">
    <location>
        <begin position="195"/>
        <end position="329"/>
    </location>
</feature>
<evidence type="ECO:0000313" key="7">
    <source>
        <dbReference type="Proteomes" id="UP000289718"/>
    </source>
</evidence>
<keyword evidence="3" id="KW-0175">Coiled coil</keyword>
<dbReference type="OrthoDB" id="9778432at2"/>
<dbReference type="RefSeq" id="WP_129062556.1">
    <property type="nucleotide sequence ID" value="NZ_NXIE01000006.1"/>
</dbReference>
<dbReference type="EMBL" id="NXIE01000006">
    <property type="protein sequence ID" value="RXK11694.1"/>
    <property type="molecule type" value="Genomic_DNA"/>
</dbReference>
<dbReference type="InterPro" id="IPR050469">
    <property type="entry name" value="Diguanylate_Cyclase"/>
</dbReference>
<dbReference type="InterPro" id="IPR000700">
    <property type="entry name" value="PAS-assoc_C"/>
</dbReference>
<feature type="domain" description="PAC" evidence="4">
    <location>
        <begin position="86"/>
        <end position="138"/>
    </location>
</feature>
<evidence type="ECO:0000313" key="6">
    <source>
        <dbReference type="EMBL" id="RXK11694.1"/>
    </source>
</evidence>
<dbReference type="Gene3D" id="3.30.70.270">
    <property type="match status" value="1"/>
</dbReference>
<feature type="coiled-coil region" evidence="3">
    <location>
        <begin position="129"/>
        <end position="156"/>
    </location>
</feature>
<dbReference type="CDD" id="cd01949">
    <property type="entry name" value="GGDEF"/>
    <property type="match status" value="1"/>
</dbReference>
<dbReference type="InterPro" id="IPR000160">
    <property type="entry name" value="GGDEF_dom"/>
</dbReference>
<dbReference type="PANTHER" id="PTHR45138:SF9">
    <property type="entry name" value="DIGUANYLATE CYCLASE DGCM-RELATED"/>
    <property type="match status" value="1"/>
</dbReference>
<evidence type="ECO:0000256" key="1">
    <source>
        <dbReference type="ARBA" id="ARBA00012528"/>
    </source>
</evidence>
<dbReference type="PROSITE" id="PS50887">
    <property type="entry name" value="GGDEF"/>
    <property type="match status" value="1"/>
</dbReference>
<accession>A0A4V1M105</accession>
<dbReference type="NCBIfam" id="TIGR00254">
    <property type="entry name" value="GGDEF"/>
    <property type="match status" value="1"/>
</dbReference>
<name>A0A4V1M105_9BACT</name>
<comment type="caution">
    <text evidence="6">The sequence shown here is derived from an EMBL/GenBank/DDBJ whole genome shotgun (WGS) entry which is preliminary data.</text>
</comment>
<reference evidence="6 7" key="1">
    <citation type="submission" date="2017-09" db="EMBL/GenBank/DDBJ databases">
        <title>Genomics of the genus Arcobacter.</title>
        <authorList>
            <person name="Perez-Cataluna A."/>
            <person name="Figueras M.J."/>
            <person name="Salas-Masso N."/>
        </authorList>
    </citation>
    <scope>NUCLEOTIDE SEQUENCE [LARGE SCALE GENOMIC DNA]</scope>
    <source>
        <strain evidence="6 7">F156-34</strain>
    </source>
</reference>
<evidence type="ECO:0000259" key="5">
    <source>
        <dbReference type="PROSITE" id="PS50887"/>
    </source>
</evidence>
<dbReference type="EC" id="2.7.7.65" evidence="1"/>
<keyword evidence="7" id="KW-1185">Reference proteome</keyword>
<organism evidence="6 7">
    <name type="scientific">Halarcobacter mediterraneus</name>
    <dbReference type="NCBI Taxonomy" id="2023153"/>
    <lineage>
        <taxon>Bacteria</taxon>
        <taxon>Pseudomonadati</taxon>
        <taxon>Campylobacterota</taxon>
        <taxon>Epsilonproteobacteria</taxon>
        <taxon>Campylobacterales</taxon>
        <taxon>Arcobacteraceae</taxon>
        <taxon>Halarcobacter</taxon>
    </lineage>
</organism>
<dbReference type="InterPro" id="IPR035965">
    <property type="entry name" value="PAS-like_dom_sf"/>
</dbReference>
<dbReference type="InterPro" id="IPR000014">
    <property type="entry name" value="PAS"/>
</dbReference>
<dbReference type="Gene3D" id="3.30.450.20">
    <property type="entry name" value="PAS domain"/>
    <property type="match status" value="1"/>
</dbReference>
<dbReference type="SUPFAM" id="SSF55073">
    <property type="entry name" value="Nucleotide cyclase"/>
    <property type="match status" value="1"/>
</dbReference>
<comment type="catalytic activity">
    <reaction evidence="2">
        <text>2 GTP = 3',3'-c-di-GMP + 2 diphosphate</text>
        <dbReference type="Rhea" id="RHEA:24898"/>
        <dbReference type="ChEBI" id="CHEBI:33019"/>
        <dbReference type="ChEBI" id="CHEBI:37565"/>
        <dbReference type="ChEBI" id="CHEBI:58805"/>
        <dbReference type="EC" id="2.7.7.65"/>
    </reaction>
</comment>
<dbReference type="GO" id="GO:0052621">
    <property type="term" value="F:diguanylate cyclase activity"/>
    <property type="evidence" value="ECO:0007669"/>
    <property type="project" value="UniProtKB-EC"/>
</dbReference>
<dbReference type="NCBIfam" id="TIGR00229">
    <property type="entry name" value="sensory_box"/>
    <property type="match status" value="1"/>
</dbReference>
<evidence type="ECO:0000256" key="3">
    <source>
        <dbReference type="SAM" id="Coils"/>
    </source>
</evidence>
<sequence length="337" mass="38592">MNIKSLDEGKLNLFNHYWENSADNMFLATLDEDTGDFIVEEINPSQQKDLGIEENIKHKKIKDLIGDEKAKDLKEKYLKCLEKKSPMMEDETIEINGEKRFYNTMIIPVNDQATGQKHIIGISRDLTDVINTKEKLQKLSKEIDTLTNEKNNNFEETQNNIKMLAFNDPLTGIGNRRYLNDHAIKTISLAHRYDSCLTFMVLDIDNLNEINKKHGHTFGDTVIKEIAELLKASIRESDILSRYSGEEFLLLLPMTSLEAAQILGERLLDKVRALDFSTYDKFEVSITASIGISALNEPQDNLDILLQKTYNALDKAKEYGKNQMVSYISESSYKIHT</sequence>
<dbReference type="Proteomes" id="UP000289718">
    <property type="component" value="Unassembled WGS sequence"/>
</dbReference>
<dbReference type="InterPro" id="IPR043128">
    <property type="entry name" value="Rev_trsase/Diguanyl_cyclase"/>
</dbReference>
<proteinExistence type="predicted"/>
<dbReference type="PROSITE" id="PS50113">
    <property type="entry name" value="PAC"/>
    <property type="match status" value="1"/>
</dbReference>
<dbReference type="SUPFAM" id="SSF55785">
    <property type="entry name" value="PYP-like sensor domain (PAS domain)"/>
    <property type="match status" value="1"/>
</dbReference>
<dbReference type="InterPro" id="IPR029787">
    <property type="entry name" value="Nucleotide_cyclase"/>
</dbReference>
<evidence type="ECO:0000259" key="4">
    <source>
        <dbReference type="PROSITE" id="PS50113"/>
    </source>
</evidence>
<protein>
    <recommendedName>
        <fullName evidence="1">diguanylate cyclase</fullName>
        <ecNumber evidence="1">2.7.7.65</ecNumber>
    </recommendedName>
</protein>
<dbReference type="AlphaFoldDB" id="A0A4V1M105"/>
<gene>
    <name evidence="6" type="ORF">CP965_13060</name>
</gene>